<feature type="compositionally biased region" description="Polar residues" evidence="1">
    <location>
        <begin position="127"/>
        <end position="139"/>
    </location>
</feature>
<dbReference type="CDD" id="cd18724">
    <property type="entry name" value="PIN_LabA-like"/>
    <property type="match status" value="1"/>
</dbReference>
<evidence type="ECO:0000256" key="1">
    <source>
        <dbReference type="SAM" id="MobiDB-lite"/>
    </source>
</evidence>
<dbReference type="Proteomes" id="UP000827284">
    <property type="component" value="Unassembled WGS sequence"/>
</dbReference>
<keyword evidence="3" id="KW-1185">Reference proteome</keyword>
<dbReference type="OrthoDB" id="5590473at2759"/>
<feature type="compositionally biased region" description="Low complexity" evidence="1">
    <location>
        <begin position="168"/>
        <end position="182"/>
    </location>
</feature>
<protein>
    <recommendedName>
        <fullName evidence="4">NYN domain-containing protein</fullName>
    </recommendedName>
</protein>
<comment type="caution">
    <text evidence="2">The sequence shown here is derived from an EMBL/GenBank/DDBJ whole genome shotgun (WGS) entry which is preliminary data.</text>
</comment>
<feature type="region of interest" description="Disordered" evidence="1">
    <location>
        <begin position="318"/>
        <end position="352"/>
    </location>
</feature>
<reference evidence="2" key="1">
    <citation type="submission" date="2021-11" db="EMBL/GenBank/DDBJ databases">
        <authorList>
            <person name="Herlambang A."/>
            <person name="Guo Y."/>
            <person name="Takashima Y."/>
            <person name="Nishizawa T."/>
        </authorList>
    </citation>
    <scope>NUCLEOTIDE SEQUENCE</scope>
    <source>
        <strain evidence="2">E1425</strain>
    </source>
</reference>
<accession>A0A9P3HBH9</accession>
<feature type="compositionally biased region" description="Polar residues" evidence="1">
    <location>
        <begin position="318"/>
        <end position="332"/>
    </location>
</feature>
<organism evidence="2 3">
    <name type="scientific">Entomortierella parvispora</name>
    <dbReference type="NCBI Taxonomy" id="205924"/>
    <lineage>
        <taxon>Eukaryota</taxon>
        <taxon>Fungi</taxon>
        <taxon>Fungi incertae sedis</taxon>
        <taxon>Mucoromycota</taxon>
        <taxon>Mortierellomycotina</taxon>
        <taxon>Mortierellomycetes</taxon>
        <taxon>Mortierellales</taxon>
        <taxon>Mortierellaceae</taxon>
        <taxon>Entomortierella</taxon>
    </lineage>
</organism>
<sequence length="625" mass="68554">MSDLAEASNMPDQEAIVPEADGSLLGDLDQVLGFLADERREQNMDTSSSLRKQYDTSAALAAFGDLSDVMQYLNSERLRSLNSKLSLQEQLAGNTLPSNMLTTAIVSSTLSIPTPDIANDVERAANTPPNEVETQSPAQTAPVCERPQIEPTTRKRAKSSSPKHQLSIDDPSSSSAGSASSESDSKTKVAIPMEISRPKRYWPLPAGRALRDMKRMALSEQLGSSASSVTIPTVKVTVKSGAFPRSEAVVAEGPRCNYDNFWNTGSEYCAVVPVDTTDSEDTTPSHTKKILAMRTRDSFLYPRGQALLAKALNTPTFTTDSVASTAPSQSAKDQSKEMQPSERNSQPASKRLGRATATAQIMEAIEPPKKVFIFVDNSNILFGYYQYYQKMTSAEKAVFRHAPTPRQNQSKGLSRHRLPLFNYDAFFRFLQRQREVERRVLVGSAPLYQELDEALTHVYETIILRRVRKFAQGELGSLPVPCKARDFSESSSMGNPNPSGVPGSKDSESHVVPLISTTSTTREQGVDEMIHLKMMETIIDYPVPGIMVLASGDGGDSEFGGGGFSAVVKRALERGWQVEIVSWEDQLSCAYVDLANEYGYNFVDDGLGHLRVLCLDWFAELFAAP</sequence>
<name>A0A9P3HBH9_9FUNG</name>
<feature type="compositionally biased region" description="Polar residues" evidence="1">
    <location>
        <begin position="489"/>
        <end position="498"/>
    </location>
</feature>
<feature type="region of interest" description="Disordered" evidence="1">
    <location>
        <begin position="486"/>
        <end position="509"/>
    </location>
</feature>
<evidence type="ECO:0000313" key="3">
    <source>
        <dbReference type="Proteomes" id="UP000827284"/>
    </source>
</evidence>
<proteinExistence type="predicted"/>
<dbReference type="EMBL" id="BQFW01000007">
    <property type="protein sequence ID" value="GJJ73292.1"/>
    <property type="molecule type" value="Genomic_DNA"/>
</dbReference>
<dbReference type="AlphaFoldDB" id="A0A9P3HBH9"/>
<feature type="region of interest" description="Disordered" evidence="1">
    <location>
        <begin position="120"/>
        <end position="192"/>
    </location>
</feature>
<gene>
    <name evidence="2" type="ORF">EMPS_05650</name>
</gene>
<dbReference type="Gene3D" id="3.40.50.1010">
    <property type="entry name" value="5'-nuclease"/>
    <property type="match status" value="1"/>
</dbReference>
<evidence type="ECO:0008006" key="4">
    <source>
        <dbReference type="Google" id="ProtNLM"/>
    </source>
</evidence>
<evidence type="ECO:0000313" key="2">
    <source>
        <dbReference type="EMBL" id="GJJ73292.1"/>
    </source>
</evidence>
<reference evidence="2" key="2">
    <citation type="journal article" date="2022" name="Microbiol. Resour. Announc.">
        <title>Whole-Genome Sequence of Entomortierella parvispora E1425, a Mucoromycotan Fungus Associated with Burkholderiaceae-Related Endosymbiotic Bacteria.</title>
        <authorList>
            <person name="Herlambang A."/>
            <person name="Guo Y."/>
            <person name="Takashima Y."/>
            <person name="Narisawa K."/>
            <person name="Ohta H."/>
            <person name="Nishizawa T."/>
        </authorList>
    </citation>
    <scope>NUCLEOTIDE SEQUENCE</scope>
    <source>
        <strain evidence="2">E1425</strain>
    </source>
</reference>